<accession>A0A5M3M8J6</accession>
<keyword evidence="2" id="KW-1185">Reference proteome</keyword>
<protein>
    <submittedName>
        <fullName evidence="1">Uncharacterized protein</fullName>
    </submittedName>
</protein>
<reference evidence="2" key="1">
    <citation type="journal article" date="2012" name="Science">
        <title>The Paleozoic origin of enzymatic lignin decomposition reconstructed from 31 fungal genomes.</title>
        <authorList>
            <person name="Floudas D."/>
            <person name="Binder M."/>
            <person name="Riley R."/>
            <person name="Barry K."/>
            <person name="Blanchette R.A."/>
            <person name="Henrissat B."/>
            <person name="Martinez A.T."/>
            <person name="Otillar R."/>
            <person name="Spatafora J.W."/>
            <person name="Yadav J.S."/>
            <person name="Aerts A."/>
            <person name="Benoit I."/>
            <person name="Boyd A."/>
            <person name="Carlson A."/>
            <person name="Copeland A."/>
            <person name="Coutinho P.M."/>
            <person name="de Vries R.P."/>
            <person name="Ferreira P."/>
            <person name="Findley K."/>
            <person name="Foster B."/>
            <person name="Gaskell J."/>
            <person name="Glotzer D."/>
            <person name="Gorecki P."/>
            <person name="Heitman J."/>
            <person name="Hesse C."/>
            <person name="Hori C."/>
            <person name="Igarashi K."/>
            <person name="Jurgens J.A."/>
            <person name="Kallen N."/>
            <person name="Kersten P."/>
            <person name="Kohler A."/>
            <person name="Kuees U."/>
            <person name="Kumar T.K.A."/>
            <person name="Kuo A."/>
            <person name="LaButti K."/>
            <person name="Larrondo L.F."/>
            <person name="Lindquist E."/>
            <person name="Ling A."/>
            <person name="Lombard V."/>
            <person name="Lucas S."/>
            <person name="Lundell T."/>
            <person name="Martin R."/>
            <person name="McLaughlin D.J."/>
            <person name="Morgenstern I."/>
            <person name="Morin E."/>
            <person name="Murat C."/>
            <person name="Nagy L.G."/>
            <person name="Nolan M."/>
            <person name="Ohm R.A."/>
            <person name="Patyshakuliyeva A."/>
            <person name="Rokas A."/>
            <person name="Ruiz-Duenas F.J."/>
            <person name="Sabat G."/>
            <person name="Salamov A."/>
            <person name="Samejima M."/>
            <person name="Schmutz J."/>
            <person name="Slot J.C."/>
            <person name="St John F."/>
            <person name="Stenlid J."/>
            <person name="Sun H."/>
            <person name="Sun S."/>
            <person name="Syed K."/>
            <person name="Tsang A."/>
            <person name="Wiebenga A."/>
            <person name="Young D."/>
            <person name="Pisabarro A."/>
            <person name="Eastwood D.C."/>
            <person name="Martin F."/>
            <person name="Cullen D."/>
            <person name="Grigoriev I.V."/>
            <person name="Hibbett D.S."/>
        </authorList>
    </citation>
    <scope>NUCLEOTIDE SEQUENCE [LARGE SCALE GENOMIC DNA]</scope>
    <source>
        <strain evidence="2">RWD-64-598 SS2</strain>
    </source>
</reference>
<dbReference type="Proteomes" id="UP000053558">
    <property type="component" value="Unassembled WGS sequence"/>
</dbReference>
<proteinExistence type="predicted"/>
<name>A0A5M3M8J6_CONPW</name>
<dbReference type="GeneID" id="19202319"/>
<organism evidence="1 2">
    <name type="scientific">Coniophora puteana (strain RWD-64-598)</name>
    <name type="common">Brown rot fungus</name>
    <dbReference type="NCBI Taxonomy" id="741705"/>
    <lineage>
        <taxon>Eukaryota</taxon>
        <taxon>Fungi</taxon>
        <taxon>Dikarya</taxon>
        <taxon>Basidiomycota</taxon>
        <taxon>Agaricomycotina</taxon>
        <taxon>Agaricomycetes</taxon>
        <taxon>Agaricomycetidae</taxon>
        <taxon>Boletales</taxon>
        <taxon>Coniophorineae</taxon>
        <taxon>Coniophoraceae</taxon>
        <taxon>Coniophora</taxon>
    </lineage>
</organism>
<evidence type="ECO:0000313" key="2">
    <source>
        <dbReference type="Proteomes" id="UP000053558"/>
    </source>
</evidence>
<sequence length="61" mass="6755">MHPTAMRLVDAKVFGMLCRAHRMCRFMFLGLTKPLSITYSSMCRTLSPKTGNGANVAFLSS</sequence>
<gene>
    <name evidence="1" type="ORF">CONPUDRAFT_147364</name>
</gene>
<dbReference type="KEGG" id="cput:CONPUDRAFT_147364"/>
<dbReference type="EMBL" id="JH711589">
    <property type="protein sequence ID" value="EIW75256.1"/>
    <property type="molecule type" value="Genomic_DNA"/>
</dbReference>
<dbReference type="RefSeq" id="XP_007774670.1">
    <property type="nucleotide sequence ID" value="XM_007776480.1"/>
</dbReference>
<dbReference type="AlphaFoldDB" id="A0A5M3M8J6"/>
<comment type="caution">
    <text evidence="1">The sequence shown here is derived from an EMBL/GenBank/DDBJ whole genome shotgun (WGS) entry which is preliminary data.</text>
</comment>
<evidence type="ECO:0000313" key="1">
    <source>
        <dbReference type="EMBL" id="EIW75256.1"/>
    </source>
</evidence>